<dbReference type="Proteomes" id="UP000663854">
    <property type="component" value="Unassembled WGS sequence"/>
</dbReference>
<evidence type="ECO:0000313" key="5">
    <source>
        <dbReference type="Proteomes" id="UP000663870"/>
    </source>
</evidence>
<keyword evidence="1" id="KW-0812">Transmembrane</keyword>
<evidence type="ECO:0000256" key="1">
    <source>
        <dbReference type="SAM" id="Phobius"/>
    </source>
</evidence>
<comment type="caution">
    <text evidence="2">The sequence shown here is derived from an EMBL/GenBank/DDBJ whole genome shotgun (WGS) entry which is preliminary data.</text>
</comment>
<gene>
    <name evidence="3" type="ORF">JXQ802_LOCUS17641</name>
    <name evidence="2" type="ORF">PYM288_LOCUS14036</name>
</gene>
<protein>
    <recommendedName>
        <fullName evidence="6">Transmembrane protein</fullName>
    </recommendedName>
</protein>
<feature type="transmembrane region" description="Helical" evidence="1">
    <location>
        <begin position="27"/>
        <end position="54"/>
    </location>
</feature>
<reference evidence="2" key="1">
    <citation type="submission" date="2021-02" db="EMBL/GenBank/DDBJ databases">
        <authorList>
            <person name="Nowell W R."/>
        </authorList>
    </citation>
    <scope>NUCLEOTIDE SEQUENCE</scope>
</reference>
<evidence type="ECO:0000313" key="2">
    <source>
        <dbReference type="EMBL" id="CAF0989462.1"/>
    </source>
</evidence>
<keyword evidence="1" id="KW-0472">Membrane</keyword>
<evidence type="ECO:0000313" key="3">
    <source>
        <dbReference type="EMBL" id="CAF1070123.1"/>
    </source>
</evidence>
<keyword evidence="5" id="KW-1185">Reference proteome</keyword>
<organism evidence="2 4">
    <name type="scientific">Rotaria sordida</name>
    <dbReference type="NCBI Taxonomy" id="392033"/>
    <lineage>
        <taxon>Eukaryota</taxon>
        <taxon>Metazoa</taxon>
        <taxon>Spiralia</taxon>
        <taxon>Gnathifera</taxon>
        <taxon>Rotifera</taxon>
        <taxon>Eurotatoria</taxon>
        <taxon>Bdelloidea</taxon>
        <taxon>Philodinida</taxon>
        <taxon>Philodinidae</taxon>
        <taxon>Rotaria</taxon>
    </lineage>
</organism>
<proteinExistence type="predicted"/>
<accession>A0A814FZ32</accession>
<evidence type="ECO:0008006" key="6">
    <source>
        <dbReference type="Google" id="ProtNLM"/>
    </source>
</evidence>
<sequence>MYQDRNYGRNWIPTVNNARRIDPYSRIYIILGSFVVVGFILIVIVVLSLIPLYISRNFSRINNNNNIQVSKISINAYNLQIQSLFDNFNPQTILSQNNNRQRLQAALTTMIQQDSILSGSIIEINTSSEKSNRQRQQTSNLFNITFDLNIISNKSCLSISCLNEFQSHVINLLSNSNKKTSRIRYEQLNSTQIYWLYYYRLSQTIQSNASFVYVNLKTISSLLDTLILIDRTQNQLSIENSTTNLFS</sequence>
<dbReference type="EMBL" id="CAJNOH010000297">
    <property type="protein sequence ID" value="CAF0989462.1"/>
    <property type="molecule type" value="Genomic_DNA"/>
</dbReference>
<dbReference type="AlphaFoldDB" id="A0A814FZ32"/>
<evidence type="ECO:0000313" key="4">
    <source>
        <dbReference type="Proteomes" id="UP000663854"/>
    </source>
</evidence>
<keyword evidence="1" id="KW-1133">Transmembrane helix</keyword>
<name>A0A814FZ32_9BILA</name>
<dbReference type="EMBL" id="CAJNOL010000450">
    <property type="protein sequence ID" value="CAF1070123.1"/>
    <property type="molecule type" value="Genomic_DNA"/>
</dbReference>
<dbReference type="Proteomes" id="UP000663870">
    <property type="component" value="Unassembled WGS sequence"/>
</dbReference>